<accession>A0A919JXX1</accession>
<dbReference type="PANTHER" id="PTHR35807">
    <property type="entry name" value="TRANSCRIPTIONAL REGULATOR REDD-RELATED"/>
    <property type="match status" value="1"/>
</dbReference>
<evidence type="ECO:0000313" key="8">
    <source>
        <dbReference type="EMBL" id="GIE95684.1"/>
    </source>
</evidence>
<evidence type="ECO:0000256" key="1">
    <source>
        <dbReference type="ARBA" id="ARBA00005820"/>
    </source>
</evidence>
<feature type="repeat" description="TPR" evidence="5">
    <location>
        <begin position="857"/>
        <end position="890"/>
    </location>
</feature>
<dbReference type="InterPro" id="IPR011990">
    <property type="entry name" value="TPR-like_helical_dom_sf"/>
</dbReference>
<dbReference type="PANTHER" id="PTHR35807:SF1">
    <property type="entry name" value="TRANSCRIPTIONAL REGULATOR REDD"/>
    <property type="match status" value="1"/>
</dbReference>
<dbReference type="SUPFAM" id="SSF48452">
    <property type="entry name" value="TPR-like"/>
    <property type="match status" value="4"/>
</dbReference>
<dbReference type="SUPFAM" id="SSF52540">
    <property type="entry name" value="P-loop containing nucleoside triphosphate hydrolases"/>
    <property type="match status" value="1"/>
</dbReference>
<dbReference type="Pfam" id="PF03704">
    <property type="entry name" value="BTAD"/>
    <property type="match status" value="1"/>
</dbReference>
<dbReference type="GO" id="GO:0006355">
    <property type="term" value="P:regulation of DNA-templated transcription"/>
    <property type="evidence" value="ECO:0007669"/>
    <property type="project" value="InterPro"/>
</dbReference>
<evidence type="ECO:0000256" key="6">
    <source>
        <dbReference type="PROSITE-ProRule" id="PRU01091"/>
    </source>
</evidence>
<dbReference type="PROSITE" id="PS51755">
    <property type="entry name" value="OMPR_PHOB"/>
    <property type="match status" value="1"/>
</dbReference>
<dbReference type="PRINTS" id="PR00364">
    <property type="entry name" value="DISEASERSIST"/>
</dbReference>
<dbReference type="SMART" id="SM00862">
    <property type="entry name" value="Trans_reg_C"/>
    <property type="match status" value="1"/>
</dbReference>
<proteinExistence type="inferred from homology"/>
<dbReference type="InterPro" id="IPR001867">
    <property type="entry name" value="OmpR/PhoB-type_DNA-bd"/>
</dbReference>
<dbReference type="Pfam" id="PF00486">
    <property type="entry name" value="Trans_reg_C"/>
    <property type="match status" value="1"/>
</dbReference>
<dbReference type="InterPro" id="IPR019734">
    <property type="entry name" value="TPR_rpt"/>
</dbReference>
<dbReference type="PROSITE" id="PS50005">
    <property type="entry name" value="TPR"/>
    <property type="match status" value="1"/>
</dbReference>
<evidence type="ECO:0000313" key="9">
    <source>
        <dbReference type="Proteomes" id="UP000636960"/>
    </source>
</evidence>
<keyword evidence="3 6" id="KW-0238">DNA-binding</keyword>
<dbReference type="Gene3D" id="1.25.40.10">
    <property type="entry name" value="Tetratricopeptide repeat domain"/>
    <property type="match status" value="3"/>
</dbReference>
<dbReference type="SUPFAM" id="SSF46894">
    <property type="entry name" value="C-terminal effector domain of the bipartite response regulators"/>
    <property type="match status" value="1"/>
</dbReference>
<keyword evidence="2" id="KW-0805">Transcription regulation</keyword>
<organism evidence="8 9">
    <name type="scientific">Paractinoplanes rishiriensis</name>
    <dbReference type="NCBI Taxonomy" id="1050105"/>
    <lineage>
        <taxon>Bacteria</taxon>
        <taxon>Bacillati</taxon>
        <taxon>Actinomycetota</taxon>
        <taxon>Actinomycetes</taxon>
        <taxon>Micromonosporales</taxon>
        <taxon>Micromonosporaceae</taxon>
        <taxon>Paractinoplanes</taxon>
    </lineage>
</organism>
<dbReference type="SMART" id="SM01043">
    <property type="entry name" value="BTAD"/>
    <property type="match status" value="1"/>
</dbReference>
<dbReference type="InterPro" id="IPR016032">
    <property type="entry name" value="Sig_transdc_resp-reg_C-effctor"/>
</dbReference>
<dbReference type="InterPro" id="IPR027417">
    <property type="entry name" value="P-loop_NTPase"/>
</dbReference>
<dbReference type="Proteomes" id="UP000636960">
    <property type="component" value="Unassembled WGS sequence"/>
</dbReference>
<evidence type="ECO:0000259" key="7">
    <source>
        <dbReference type="PROSITE" id="PS51755"/>
    </source>
</evidence>
<gene>
    <name evidence="8" type="ORF">Ari01nite_31490</name>
</gene>
<evidence type="ECO:0000256" key="3">
    <source>
        <dbReference type="ARBA" id="ARBA00023125"/>
    </source>
</evidence>
<dbReference type="SMART" id="SM00028">
    <property type="entry name" value="TPR"/>
    <property type="match status" value="6"/>
</dbReference>
<dbReference type="InterPro" id="IPR005158">
    <property type="entry name" value="BTAD"/>
</dbReference>
<dbReference type="GO" id="GO:0000160">
    <property type="term" value="P:phosphorelay signal transduction system"/>
    <property type="evidence" value="ECO:0007669"/>
    <property type="project" value="InterPro"/>
</dbReference>
<name>A0A919JXX1_9ACTN</name>
<keyword evidence="5" id="KW-0802">TPR repeat</keyword>
<feature type="DNA-binding region" description="OmpR/PhoB-type" evidence="6">
    <location>
        <begin position="1"/>
        <end position="90"/>
    </location>
</feature>
<dbReference type="GO" id="GO:0043531">
    <property type="term" value="F:ADP binding"/>
    <property type="evidence" value="ECO:0007669"/>
    <property type="project" value="InterPro"/>
</dbReference>
<protein>
    <submittedName>
        <fullName evidence="8">SARP family transcriptional regulator</fullName>
    </submittedName>
</protein>
<dbReference type="InterPro" id="IPR036388">
    <property type="entry name" value="WH-like_DNA-bd_sf"/>
</dbReference>
<dbReference type="Gene3D" id="1.10.10.10">
    <property type="entry name" value="Winged helix-like DNA-binding domain superfamily/Winged helix DNA-binding domain"/>
    <property type="match status" value="2"/>
</dbReference>
<dbReference type="InterPro" id="IPR051677">
    <property type="entry name" value="AfsR-DnrI-RedD_regulator"/>
</dbReference>
<keyword evidence="9" id="KW-1185">Reference proteome</keyword>
<dbReference type="CDD" id="cd15831">
    <property type="entry name" value="BTAD"/>
    <property type="match status" value="1"/>
</dbReference>
<dbReference type="Pfam" id="PF13424">
    <property type="entry name" value="TPR_12"/>
    <property type="match status" value="2"/>
</dbReference>
<dbReference type="Gene3D" id="3.40.50.300">
    <property type="entry name" value="P-loop containing nucleotide triphosphate hydrolases"/>
    <property type="match status" value="1"/>
</dbReference>
<feature type="domain" description="OmpR/PhoB-type" evidence="7">
    <location>
        <begin position="1"/>
        <end position="90"/>
    </location>
</feature>
<keyword evidence="4" id="KW-0804">Transcription</keyword>
<dbReference type="RefSeq" id="WP_203781971.1">
    <property type="nucleotide sequence ID" value="NZ_BOMV01000034.1"/>
</dbReference>
<evidence type="ECO:0000256" key="2">
    <source>
        <dbReference type="ARBA" id="ARBA00023015"/>
    </source>
</evidence>
<evidence type="ECO:0000256" key="5">
    <source>
        <dbReference type="PROSITE-ProRule" id="PRU00339"/>
    </source>
</evidence>
<dbReference type="AlphaFoldDB" id="A0A919JXX1"/>
<comment type="similarity">
    <text evidence="1">Belongs to the AfsR/DnrI/RedD regulatory family.</text>
</comment>
<evidence type="ECO:0000256" key="4">
    <source>
        <dbReference type="ARBA" id="ARBA00023163"/>
    </source>
</evidence>
<dbReference type="EMBL" id="BOMV01000034">
    <property type="protein sequence ID" value="GIE95684.1"/>
    <property type="molecule type" value="Genomic_DNA"/>
</dbReference>
<reference evidence="8" key="1">
    <citation type="submission" date="2021-01" db="EMBL/GenBank/DDBJ databases">
        <title>Whole genome shotgun sequence of Actinoplanes rishiriensis NBRC 108556.</title>
        <authorList>
            <person name="Komaki H."/>
            <person name="Tamura T."/>
        </authorList>
    </citation>
    <scope>NUCLEOTIDE SEQUENCE</scope>
    <source>
        <strain evidence="8">NBRC 108556</strain>
    </source>
</reference>
<sequence>MRFRILGPLRVDGGTGEVALSGRKQRTILALLVANAPAVVSWEHLFEAVWDDDPPPTARRQIQNCVAALRRLVPGDNFIVTEGPGYRLAAGEDEVDVRLFARHLARAHELTAAGRSADAAAEYRSALRLWRGPALFGLAGRMVEAVATGLNDQRLAAVEECADLELALGRQASLLPELTALVEANPLRERLVGQLMLALFRSGRQADAMQTYHRLRSVLADELGVDPGAALQRVYTELLTSGPEPAPSREPGPCHLPRAVPDFVGRSATLTSLLAAAGTPTVVSIAGMAGVGKTALAVHLAHRLIDRYPDGQLHAELHGHADRAPADPGTVLGVLLRQLGVPATRVPESADDRAALWRTELAGRRMLVLLDNAAGSRQVAPLLAGAAGTLVIVTSRRLLAGLDGVRSVSLGALPENESAELLRRIVGARAAEEPEATAELARLCGHLPLALRLAAARLVRRSAWRVADLAERLREAPARLGQLAAEDRAVSAALDLSYQQLDDPVRRMFRALGGHGRHGFDRHAAAALAGMDVTSADELLDDLVDAYLLETPAAGWYRLHDLVHDYAAQLLAGDPPADLAAAEHRLIAHYLHAAAAATAHFERPAVRTALTLDDPPPAGPAFPDTGRAVTWLDRNWRSALAAAGLAERRGLDTYTWRIARALWPYLYRNGHSAELVDSHTRALAAAHRLGDDTAEAAIHSCLAAGYANLRRYDDTERHLRERFAALRRTGDHRGIVTALNNLAMLQLYAAGQPQQAVASLLEARELAESIGAEHETYLCARTLGMTYRILGRHDDARAQLHLALDGFARVGEKAWTSLILGELGGVHADAGDHATALPLLQRAMAMKQAEGNRGGTATVLSTLGEIYGLQGHADEAFEYHRQALDLVADEHHSAPSVLNHYGRTLARHGDRGEALAAHRRALDLLGPVHNRYERAHAHAGMAGALRDTDPAAAYRHLRQALEIFTDMGVPEAASLRQSFAGLAALETA</sequence>
<comment type="caution">
    <text evidence="8">The sequence shown here is derived from an EMBL/GenBank/DDBJ whole genome shotgun (WGS) entry which is preliminary data.</text>
</comment>
<dbReference type="GO" id="GO:0003677">
    <property type="term" value="F:DNA binding"/>
    <property type="evidence" value="ECO:0007669"/>
    <property type="project" value="UniProtKB-UniRule"/>
</dbReference>